<reference evidence="3 4" key="1">
    <citation type="submission" date="2019-06" db="EMBL/GenBank/DDBJ databases">
        <title>Whole genome sequence for Cellvibrionaceae sp. R142.</title>
        <authorList>
            <person name="Wang G."/>
        </authorList>
    </citation>
    <scope>NUCLEOTIDE SEQUENCE [LARGE SCALE GENOMIC DNA]</scope>
    <source>
        <strain evidence="3 4">R142</strain>
    </source>
</reference>
<proteinExistence type="predicted"/>
<feature type="signal peptide" evidence="1">
    <location>
        <begin position="1"/>
        <end position="40"/>
    </location>
</feature>
<dbReference type="RefSeq" id="WP_142905364.1">
    <property type="nucleotide sequence ID" value="NZ_ML660096.1"/>
</dbReference>
<dbReference type="Proteomes" id="UP000319732">
    <property type="component" value="Unassembled WGS sequence"/>
</dbReference>
<evidence type="ECO:0000313" key="4">
    <source>
        <dbReference type="Proteomes" id="UP000319732"/>
    </source>
</evidence>
<feature type="domain" description="Beta-lactamase-related" evidence="2">
    <location>
        <begin position="60"/>
        <end position="420"/>
    </location>
</feature>
<dbReference type="InterPro" id="IPR001466">
    <property type="entry name" value="Beta-lactam-related"/>
</dbReference>
<dbReference type="EMBL" id="VHSG01000016">
    <property type="protein sequence ID" value="TQV74543.1"/>
    <property type="molecule type" value="Genomic_DNA"/>
</dbReference>
<dbReference type="PANTHER" id="PTHR43283">
    <property type="entry name" value="BETA-LACTAMASE-RELATED"/>
    <property type="match status" value="1"/>
</dbReference>
<organism evidence="3 4">
    <name type="scientific">Exilibacterium tricleocarpae</name>
    <dbReference type="NCBI Taxonomy" id="2591008"/>
    <lineage>
        <taxon>Bacteria</taxon>
        <taxon>Pseudomonadati</taxon>
        <taxon>Pseudomonadota</taxon>
        <taxon>Gammaproteobacteria</taxon>
        <taxon>Cellvibrionales</taxon>
        <taxon>Cellvibrionaceae</taxon>
        <taxon>Exilibacterium</taxon>
    </lineage>
</organism>
<dbReference type="OrthoDB" id="119951at2"/>
<keyword evidence="1" id="KW-0732">Signal</keyword>
<sequence>MNAQKRTLFSQDSEVGQKFLTKIGAALITAVSLLSSPAGAADAKSKDLLTEKKLAALAPTFESYVTSGKLAGIATLVAHKGQIVHSQTIGKRDLGTGAPMTMDTIFRIYSMTKPITSTAIMILVERGKLDLDDPLEKFIPEFSDPMVFVSETEEGVVTVPAEKSITIKDLLTHTSGLTYGIAGQTSVHKQYPSFSKDLHVSSIEDVSKKIAEIPLVAQPGTSYNYSVSIAVLGRVIEVVSGEPLNEFIANHISTPLGMHDTDFYVPKEKLGRYADNYTVGEGGSLVLIDDNEKGIASGKLPKLFIGGGGMASSIIDYYRFCQMILNKGELDGMRILKESTVELMTKSHLPSDFPNITYGTTELKGVGFGYGFAVVEDPAPTSSPGSAGELWWGGYASTSFWIDPKEKIAAVLMTQRVPSSPVNSIAMEMRRKFQNIVYDALKL</sequence>
<name>A0A545TBE3_9GAMM</name>
<dbReference type="SUPFAM" id="SSF56601">
    <property type="entry name" value="beta-lactamase/transpeptidase-like"/>
    <property type="match status" value="1"/>
</dbReference>
<evidence type="ECO:0000313" key="3">
    <source>
        <dbReference type="EMBL" id="TQV74543.1"/>
    </source>
</evidence>
<dbReference type="InterPro" id="IPR012338">
    <property type="entry name" value="Beta-lactam/transpept-like"/>
</dbReference>
<evidence type="ECO:0000259" key="2">
    <source>
        <dbReference type="Pfam" id="PF00144"/>
    </source>
</evidence>
<dbReference type="PANTHER" id="PTHR43283:SF3">
    <property type="entry name" value="BETA-LACTAMASE FAMILY PROTEIN (AFU_ORTHOLOGUE AFUA_5G07500)"/>
    <property type="match status" value="1"/>
</dbReference>
<evidence type="ECO:0000256" key="1">
    <source>
        <dbReference type="SAM" id="SignalP"/>
    </source>
</evidence>
<dbReference type="AlphaFoldDB" id="A0A545TBE3"/>
<dbReference type="InterPro" id="IPR050789">
    <property type="entry name" value="Diverse_Enzym_Activities"/>
</dbReference>
<comment type="caution">
    <text evidence="3">The sequence shown here is derived from an EMBL/GenBank/DDBJ whole genome shotgun (WGS) entry which is preliminary data.</text>
</comment>
<dbReference type="Pfam" id="PF00144">
    <property type="entry name" value="Beta-lactamase"/>
    <property type="match status" value="1"/>
</dbReference>
<accession>A0A545TBE3</accession>
<protein>
    <submittedName>
        <fullName evidence="3">Beta-lactamase family protein</fullName>
    </submittedName>
</protein>
<dbReference type="Gene3D" id="3.40.710.10">
    <property type="entry name" value="DD-peptidase/beta-lactamase superfamily"/>
    <property type="match status" value="1"/>
</dbReference>
<feature type="chain" id="PRO_5022133500" evidence="1">
    <location>
        <begin position="41"/>
        <end position="443"/>
    </location>
</feature>
<gene>
    <name evidence="3" type="ORF">FKG94_16155</name>
</gene>
<keyword evidence="4" id="KW-1185">Reference proteome</keyword>